<feature type="region of interest" description="Disordered" evidence="1">
    <location>
        <begin position="1"/>
        <end position="28"/>
    </location>
</feature>
<protein>
    <submittedName>
        <fullName evidence="2">Uncharacterized protein</fullName>
    </submittedName>
</protein>
<reference evidence="2 3" key="1">
    <citation type="submission" date="2015-01" db="EMBL/GenBank/DDBJ databases">
        <title>Evolution of Trichinella species and genotypes.</title>
        <authorList>
            <person name="Korhonen P.K."/>
            <person name="Edoardo P."/>
            <person name="Giuseppe L.R."/>
            <person name="Gasser R.B."/>
        </authorList>
    </citation>
    <scope>NUCLEOTIDE SEQUENCE [LARGE SCALE GENOMIC DNA]</scope>
    <source>
        <strain evidence="2">ISS588</strain>
    </source>
</reference>
<dbReference type="AlphaFoldDB" id="A0A0V1IL43"/>
<evidence type="ECO:0000256" key="1">
    <source>
        <dbReference type="SAM" id="MobiDB-lite"/>
    </source>
</evidence>
<sequence length="63" mass="7446">MCFHRRQGRKVGAKSENNPHKDKNSKTGYVTKLPHSNTFCNLMMLITHRIRLLKLKLYIKVLH</sequence>
<organism evidence="2 3">
    <name type="scientific">Trichinella pseudospiralis</name>
    <name type="common">Parasitic roundworm</name>
    <dbReference type="NCBI Taxonomy" id="6337"/>
    <lineage>
        <taxon>Eukaryota</taxon>
        <taxon>Metazoa</taxon>
        <taxon>Ecdysozoa</taxon>
        <taxon>Nematoda</taxon>
        <taxon>Enoplea</taxon>
        <taxon>Dorylaimia</taxon>
        <taxon>Trichinellida</taxon>
        <taxon>Trichinellidae</taxon>
        <taxon>Trichinella</taxon>
    </lineage>
</organism>
<feature type="compositionally biased region" description="Basic residues" evidence="1">
    <location>
        <begin position="1"/>
        <end position="12"/>
    </location>
</feature>
<comment type="caution">
    <text evidence="2">The sequence shown here is derived from an EMBL/GenBank/DDBJ whole genome shotgun (WGS) entry which is preliminary data.</text>
</comment>
<evidence type="ECO:0000313" key="2">
    <source>
        <dbReference type="EMBL" id="KRZ23470.1"/>
    </source>
</evidence>
<gene>
    <name evidence="2" type="ORF">T4B_14347</name>
</gene>
<proteinExistence type="predicted"/>
<evidence type="ECO:0000313" key="3">
    <source>
        <dbReference type="Proteomes" id="UP000054805"/>
    </source>
</evidence>
<dbReference type="EMBL" id="JYDS01000144">
    <property type="protein sequence ID" value="KRZ23470.1"/>
    <property type="molecule type" value="Genomic_DNA"/>
</dbReference>
<dbReference type="Proteomes" id="UP000054805">
    <property type="component" value="Unassembled WGS sequence"/>
</dbReference>
<accession>A0A0V1IL43</accession>
<name>A0A0V1IL43_TRIPS</name>
<keyword evidence="3" id="KW-1185">Reference proteome</keyword>